<feature type="domain" description="OmpR/PhoB-type" evidence="9">
    <location>
        <begin position="150"/>
        <end position="249"/>
    </location>
</feature>
<dbReference type="SUPFAM" id="SSF46894">
    <property type="entry name" value="C-terminal effector domain of the bipartite response regulators"/>
    <property type="match status" value="1"/>
</dbReference>
<proteinExistence type="predicted"/>
<reference evidence="10 11" key="1">
    <citation type="submission" date="2019-10" db="EMBL/GenBank/DDBJ databases">
        <title>Bifidobacterium from non-human primates.</title>
        <authorList>
            <person name="Modesto M."/>
        </authorList>
    </citation>
    <scope>NUCLEOTIDE SEQUENCE [LARGE SCALE GENOMIC DNA]</scope>
    <source>
        <strain evidence="10 11">TRE17</strain>
    </source>
</reference>
<dbReference type="InterPro" id="IPR036388">
    <property type="entry name" value="WH-like_DNA-bd_sf"/>
</dbReference>
<dbReference type="PANTHER" id="PTHR48111">
    <property type="entry name" value="REGULATOR OF RPOS"/>
    <property type="match status" value="1"/>
</dbReference>
<keyword evidence="3" id="KW-0902">Two-component regulatory system</keyword>
<name>A0A6N9Z2T6_9BIFI</name>
<dbReference type="InterPro" id="IPR001867">
    <property type="entry name" value="OmpR/PhoB-type_DNA-bd"/>
</dbReference>
<dbReference type="EMBL" id="WHZW01000001">
    <property type="protein sequence ID" value="NEG88515.1"/>
    <property type="molecule type" value="Genomic_DNA"/>
</dbReference>
<dbReference type="Gene3D" id="1.10.10.10">
    <property type="entry name" value="Winged helix-like DNA-binding domain superfamily/Winged helix DNA-binding domain"/>
    <property type="match status" value="1"/>
</dbReference>
<dbReference type="GO" id="GO:0032993">
    <property type="term" value="C:protein-DNA complex"/>
    <property type="evidence" value="ECO:0007669"/>
    <property type="project" value="TreeGrafter"/>
</dbReference>
<dbReference type="CDD" id="cd00383">
    <property type="entry name" value="trans_reg_C"/>
    <property type="match status" value="1"/>
</dbReference>
<keyword evidence="2" id="KW-0597">Phosphoprotein</keyword>
<keyword evidence="5 7" id="KW-0238">DNA-binding</keyword>
<evidence type="ECO:0000256" key="1">
    <source>
        <dbReference type="ARBA" id="ARBA00004496"/>
    </source>
</evidence>
<evidence type="ECO:0000259" key="9">
    <source>
        <dbReference type="PROSITE" id="PS51755"/>
    </source>
</evidence>
<keyword evidence="6" id="KW-0804">Transcription</keyword>
<dbReference type="GO" id="GO:0000156">
    <property type="term" value="F:phosphorelay response regulator activity"/>
    <property type="evidence" value="ECO:0007669"/>
    <property type="project" value="TreeGrafter"/>
</dbReference>
<dbReference type="Pfam" id="PF00486">
    <property type="entry name" value="Trans_reg_C"/>
    <property type="match status" value="1"/>
</dbReference>
<dbReference type="AlphaFoldDB" id="A0A6N9Z2T6"/>
<dbReference type="InterPro" id="IPR016032">
    <property type="entry name" value="Sig_transdc_resp-reg_C-effctor"/>
</dbReference>
<dbReference type="PROSITE" id="PS51755">
    <property type="entry name" value="OMPR_PHOB"/>
    <property type="match status" value="1"/>
</dbReference>
<organism evidence="10 11">
    <name type="scientific">Bifidobacterium aerophilum</name>
    <dbReference type="NCBI Taxonomy" id="1798155"/>
    <lineage>
        <taxon>Bacteria</taxon>
        <taxon>Bacillati</taxon>
        <taxon>Actinomycetota</taxon>
        <taxon>Actinomycetes</taxon>
        <taxon>Bifidobacteriales</taxon>
        <taxon>Bifidobacteriaceae</taxon>
        <taxon>Bifidobacterium</taxon>
    </lineage>
</organism>
<feature type="DNA-binding region" description="OmpR/PhoB-type" evidence="7">
    <location>
        <begin position="150"/>
        <end position="249"/>
    </location>
</feature>
<comment type="subcellular location">
    <subcellularLocation>
        <location evidence="1">Cytoplasm</location>
    </subcellularLocation>
</comment>
<accession>A0A6N9Z2T6</accession>
<dbReference type="RefSeq" id="WP_163228882.1">
    <property type="nucleotide sequence ID" value="NZ_WHZW01000001.1"/>
</dbReference>
<evidence type="ECO:0000256" key="3">
    <source>
        <dbReference type="ARBA" id="ARBA00023012"/>
    </source>
</evidence>
<gene>
    <name evidence="10" type="ORF">GFD25_00540</name>
</gene>
<keyword evidence="4" id="KW-0805">Transcription regulation</keyword>
<evidence type="ECO:0000313" key="11">
    <source>
        <dbReference type="Proteomes" id="UP000469194"/>
    </source>
</evidence>
<evidence type="ECO:0000256" key="8">
    <source>
        <dbReference type="SAM" id="MobiDB-lite"/>
    </source>
</evidence>
<evidence type="ECO:0000256" key="7">
    <source>
        <dbReference type="PROSITE-ProRule" id="PRU01091"/>
    </source>
</evidence>
<comment type="caution">
    <text evidence="10">The sequence shown here is derived from an EMBL/GenBank/DDBJ whole genome shotgun (WGS) entry which is preliminary data.</text>
</comment>
<dbReference type="GO" id="GO:0000976">
    <property type="term" value="F:transcription cis-regulatory region binding"/>
    <property type="evidence" value="ECO:0007669"/>
    <property type="project" value="TreeGrafter"/>
</dbReference>
<dbReference type="Proteomes" id="UP000469194">
    <property type="component" value="Unassembled WGS sequence"/>
</dbReference>
<dbReference type="GO" id="GO:0006355">
    <property type="term" value="P:regulation of DNA-templated transcription"/>
    <property type="evidence" value="ECO:0007669"/>
    <property type="project" value="InterPro"/>
</dbReference>
<dbReference type="InterPro" id="IPR039420">
    <property type="entry name" value="WalR-like"/>
</dbReference>
<evidence type="ECO:0000313" key="10">
    <source>
        <dbReference type="EMBL" id="NEG88515.1"/>
    </source>
</evidence>
<dbReference type="SMART" id="SM00862">
    <property type="entry name" value="Trans_reg_C"/>
    <property type="match status" value="1"/>
</dbReference>
<dbReference type="PANTHER" id="PTHR48111:SF22">
    <property type="entry name" value="REGULATOR OF RPOS"/>
    <property type="match status" value="1"/>
</dbReference>
<sequence length="249" mass="27151">MDLLVVTGSMPLASALERSLETAGHQVTVATSVGQLDDLFKDYPMLPFDAVIVDDLAGENMVERLAHRLDDARRSGEDLGVRPRIALLSTPSAKPAEANGTNVDGSNDAGPSTLVPDVTVVKPFGDAELLSYISLLQRGARHEGTATADDPVLLIHGDLTLDTHAQRAYYRGTDRPIALSPREYSALEALVRANGEFLSFDDLSRIVFGDGAGFADQRTVMDTTLYSLTRKLRRLGFFITQHGHQYRIR</sequence>
<evidence type="ECO:0000256" key="6">
    <source>
        <dbReference type="ARBA" id="ARBA00023163"/>
    </source>
</evidence>
<protein>
    <submittedName>
        <fullName evidence="10">Transcriptional regulator</fullName>
    </submittedName>
</protein>
<evidence type="ECO:0000256" key="2">
    <source>
        <dbReference type="ARBA" id="ARBA00022553"/>
    </source>
</evidence>
<feature type="region of interest" description="Disordered" evidence="8">
    <location>
        <begin position="90"/>
        <end position="111"/>
    </location>
</feature>
<keyword evidence="11" id="KW-1185">Reference proteome</keyword>
<dbReference type="GO" id="GO:0005829">
    <property type="term" value="C:cytosol"/>
    <property type="evidence" value="ECO:0007669"/>
    <property type="project" value="TreeGrafter"/>
</dbReference>
<evidence type="ECO:0000256" key="4">
    <source>
        <dbReference type="ARBA" id="ARBA00023015"/>
    </source>
</evidence>
<evidence type="ECO:0000256" key="5">
    <source>
        <dbReference type="ARBA" id="ARBA00023125"/>
    </source>
</evidence>